<organism evidence="12 13">
    <name type="scientific">Candidatus Magasanikbacteria bacterium GW2011_GWA2_56_11</name>
    <dbReference type="NCBI Taxonomy" id="1619044"/>
    <lineage>
        <taxon>Bacteria</taxon>
        <taxon>Candidatus Magasanikiibacteriota</taxon>
    </lineage>
</organism>
<keyword evidence="4 9" id="KW-0963">Cytoplasm</keyword>
<evidence type="ECO:0000256" key="3">
    <source>
        <dbReference type="ARBA" id="ARBA00008008"/>
    </source>
</evidence>
<feature type="binding site" evidence="9">
    <location>
        <begin position="264"/>
        <end position="265"/>
    </location>
    <ligand>
        <name>FMN</name>
        <dbReference type="ChEBI" id="CHEBI:58210"/>
    </ligand>
</feature>
<feature type="active site" description="Nucleophile" evidence="9">
    <location>
        <position position="128"/>
    </location>
</feature>
<feature type="transmembrane region" description="Helical" evidence="10">
    <location>
        <begin position="250"/>
        <end position="269"/>
    </location>
</feature>
<dbReference type="EMBL" id="LCRX01000002">
    <property type="protein sequence ID" value="KKW42901.1"/>
    <property type="molecule type" value="Genomic_DNA"/>
</dbReference>
<keyword evidence="7 9" id="KW-0665">Pyrimidine biosynthesis</keyword>
<dbReference type="InterPro" id="IPR012135">
    <property type="entry name" value="Dihydroorotate_DH_1_2"/>
</dbReference>
<feature type="binding site" evidence="9">
    <location>
        <begin position="191"/>
        <end position="192"/>
    </location>
    <ligand>
        <name>substrate</name>
    </ligand>
</feature>
<evidence type="ECO:0000259" key="11">
    <source>
        <dbReference type="Pfam" id="PF01180"/>
    </source>
</evidence>
<dbReference type="InterPro" id="IPR013785">
    <property type="entry name" value="Aldolase_TIM"/>
</dbReference>
<dbReference type="GO" id="GO:0044205">
    <property type="term" value="P:'de novo' UMP biosynthetic process"/>
    <property type="evidence" value="ECO:0007669"/>
    <property type="project" value="UniProtKB-UniRule"/>
</dbReference>
<evidence type="ECO:0000256" key="9">
    <source>
        <dbReference type="HAMAP-Rule" id="MF_00224"/>
    </source>
</evidence>
<feature type="binding site" evidence="9">
    <location>
        <begin position="68"/>
        <end position="72"/>
    </location>
    <ligand>
        <name>substrate</name>
    </ligand>
</feature>
<dbReference type="STRING" id="1619044.UY92_C0002G0018"/>
<comment type="caution">
    <text evidence="12">The sequence shown here is derived from an EMBL/GenBank/DDBJ whole genome shotgun (WGS) entry which is preliminary data.</text>
</comment>
<evidence type="ECO:0000256" key="6">
    <source>
        <dbReference type="ARBA" id="ARBA00022643"/>
    </source>
</evidence>
<dbReference type="InterPro" id="IPR023359">
    <property type="entry name" value="Dihydro_DH_chainA_dom2"/>
</dbReference>
<dbReference type="PROSITE" id="PS00911">
    <property type="entry name" value="DHODEHASE_1"/>
    <property type="match status" value="1"/>
</dbReference>
<dbReference type="PIRSF" id="PIRSF000164">
    <property type="entry name" value="DHO_oxidase"/>
    <property type="match status" value="1"/>
</dbReference>
<comment type="caution">
    <text evidence="9">Lacks conserved residue(s) required for the propagation of feature annotation.</text>
</comment>
<name>A0A0G1YI34_9BACT</name>
<accession>A0A0G1YI34</accession>
<feature type="binding site" evidence="9">
    <location>
        <begin position="44"/>
        <end position="45"/>
    </location>
    <ligand>
        <name>FMN</name>
        <dbReference type="ChEBI" id="CHEBI:58210"/>
    </ligand>
</feature>
<dbReference type="HAMAP" id="MF_00224">
    <property type="entry name" value="DHO_dh_type1"/>
    <property type="match status" value="1"/>
</dbReference>
<dbReference type="UniPathway" id="UPA00070"/>
<keyword evidence="10" id="KW-0472">Membrane</keyword>
<dbReference type="CDD" id="cd04740">
    <property type="entry name" value="DHOD_1B_like"/>
    <property type="match status" value="1"/>
</dbReference>
<dbReference type="NCBIfam" id="NF005574">
    <property type="entry name" value="PRK07259.1"/>
    <property type="match status" value="1"/>
</dbReference>
<dbReference type="GO" id="GO:0005737">
    <property type="term" value="C:cytoplasm"/>
    <property type="evidence" value="ECO:0007669"/>
    <property type="project" value="UniProtKB-SubCell"/>
</dbReference>
<comment type="subcellular location">
    <subcellularLocation>
        <location evidence="1 9">Cytoplasm</location>
    </subcellularLocation>
</comment>
<protein>
    <recommendedName>
        <fullName evidence="9">Dihydroorotate dehydrogenase</fullName>
        <shortName evidence="9">DHOD</shortName>
        <shortName evidence="9">DHODase</shortName>
        <shortName evidence="9">DHOdehase</shortName>
        <ecNumber evidence="9">1.3.-.-</ecNumber>
    </recommendedName>
</protein>
<keyword evidence="10" id="KW-0812">Transmembrane</keyword>
<dbReference type="PANTHER" id="PTHR48109:SF1">
    <property type="entry name" value="DIHYDROOROTATE DEHYDROGENASE (FUMARATE)"/>
    <property type="match status" value="1"/>
</dbReference>
<dbReference type="InterPro" id="IPR024920">
    <property type="entry name" value="Dihydroorotate_DH_1"/>
</dbReference>
<dbReference type="Gene3D" id="2.30.26.10">
    <property type="entry name" value="Dihydroorotate Dehydrogenase A, chain A, domain 2"/>
    <property type="match status" value="1"/>
</dbReference>
<evidence type="ECO:0000256" key="1">
    <source>
        <dbReference type="ARBA" id="ARBA00004496"/>
    </source>
</evidence>
<comment type="function">
    <text evidence="9">Catalyzes the conversion of dihydroorotate to orotate.</text>
</comment>
<keyword evidence="5 9" id="KW-0285">Flavoprotein</keyword>
<dbReference type="Gene3D" id="3.20.20.70">
    <property type="entry name" value="Aldolase class I"/>
    <property type="match status" value="1"/>
</dbReference>
<sequence length="306" mass="31356">MISATSFCGVEFGNPLILASGVWGSAASSLARAVENGAGGVTVKSLSLAPRAGHPNPTMVGTKTYFLNAVGLSNPGIEAGKEELRRYKELAAAPLIGSIFAGTADEFAQLAAAVSVSPIDLIELDLSCPNVGREFGEPFAYSAAAIGAITRQVKSATRVPVSVKLSPNAWNIAGLAAAAEAAGADAITAVNTVSGMAINVRARSPVLHNKQGGVSGPALFPLALKCVYDIYERVRIPIIGTGGVTTGEDALAMIMAGATLVGIGSAVYYRGAEVFKKIRAEMEGIMAEEGIKTLDEIRGAAHRACP</sequence>
<feature type="binding site" evidence="9">
    <location>
        <position position="164"/>
    </location>
    <ligand>
        <name>FMN</name>
        <dbReference type="ChEBI" id="CHEBI:58210"/>
    </ligand>
</feature>
<feature type="binding site" evidence="9">
    <location>
        <position position="44"/>
    </location>
    <ligand>
        <name>substrate</name>
    </ligand>
</feature>
<evidence type="ECO:0000256" key="5">
    <source>
        <dbReference type="ARBA" id="ARBA00022630"/>
    </source>
</evidence>
<reference evidence="12 13" key="1">
    <citation type="journal article" date="2015" name="Nature">
        <title>rRNA introns, odd ribosomes, and small enigmatic genomes across a large radiation of phyla.</title>
        <authorList>
            <person name="Brown C.T."/>
            <person name="Hug L.A."/>
            <person name="Thomas B.C."/>
            <person name="Sharon I."/>
            <person name="Castelle C.J."/>
            <person name="Singh A."/>
            <person name="Wilkins M.J."/>
            <person name="Williams K.H."/>
            <person name="Banfield J.F."/>
        </authorList>
    </citation>
    <scope>NUCLEOTIDE SEQUENCE [LARGE SCALE GENOMIC DNA]</scope>
</reference>
<feature type="binding site" evidence="9">
    <location>
        <begin position="242"/>
        <end position="243"/>
    </location>
    <ligand>
        <name>FMN</name>
        <dbReference type="ChEBI" id="CHEBI:58210"/>
    </ligand>
</feature>
<dbReference type="NCBIfam" id="TIGR01037">
    <property type="entry name" value="pyrD_sub1_fam"/>
    <property type="match status" value="1"/>
</dbReference>
<feature type="domain" description="Dihydroorotate dehydrogenase catalytic" evidence="11">
    <location>
        <begin position="4"/>
        <end position="286"/>
    </location>
</feature>
<keyword evidence="8 9" id="KW-0560">Oxidoreductase</keyword>
<dbReference type="InterPro" id="IPR033888">
    <property type="entry name" value="DHOD_1B"/>
</dbReference>
<evidence type="ECO:0000313" key="12">
    <source>
        <dbReference type="EMBL" id="KKW42901.1"/>
    </source>
</evidence>
<keyword evidence="10" id="KW-1133">Transmembrane helix</keyword>
<dbReference type="AlphaFoldDB" id="A0A0G1YI34"/>
<evidence type="ECO:0000256" key="8">
    <source>
        <dbReference type="ARBA" id="ARBA00023002"/>
    </source>
</evidence>
<evidence type="ECO:0000256" key="10">
    <source>
        <dbReference type="SAM" id="Phobius"/>
    </source>
</evidence>
<dbReference type="GO" id="GO:0004152">
    <property type="term" value="F:dihydroorotate dehydrogenase activity"/>
    <property type="evidence" value="ECO:0007669"/>
    <property type="project" value="UniProtKB-UniRule"/>
</dbReference>
<proteinExistence type="inferred from homology"/>
<evidence type="ECO:0000313" key="13">
    <source>
        <dbReference type="Proteomes" id="UP000033870"/>
    </source>
</evidence>
<comment type="cofactor">
    <cofactor evidence="9">
        <name>FMN</name>
        <dbReference type="ChEBI" id="CHEBI:58210"/>
    </cofactor>
    <text evidence="9">Binds 1 FMN per subunit.</text>
</comment>
<evidence type="ECO:0000256" key="2">
    <source>
        <dbReference type="ARBA" id="ARBA00004725"/>
    </source>
</evidence>
<dbReference type="SUPFAM" id="SSF51395">
    <property type="entry name" value="FMN-linked oxidoreductases"/>
    <property type="match status" value="1"/>
</dbReference>
<dbReference type="InterPro" id="IPR001295">
    <property type="entry name" value="Dihydroorotate_DH_CS"/>
</dbReference>
<dbReference type="FunFam" id="3.20.20.70:FF:000027">
    <property type="entry name" value="Dihydropyrimidine dehydrogenase [NADP(+)]"/>
    <property type="match status" value="1"/>
</dbReference>
<gene>
    <name evidence="9" type="primary">pyrD</name>
    <name evidence="12" type="ORF">UY92_C0002G0018</name>
</gene>
<dbReference type="Proteomes" id="UP000033870">
    <property type="component" value="Unassembled WGS sequence"/>
</dbReference>
<dbReference type="EC" id="1.3.-.-" evidence="9"/>
<evidence type="ECO:0000256" key="4">
    <source>
        <dbReference type="ARBA" id="ARBA00022490"/>
    </source>
</evidence>
<evidence type="ECO:0000256" key="7">
    <source>
        <dbReference type="ARBA" id="ARBA00022975"/>
    </source>
</evidence>
<dbReference type="PANTHER" id="PTHR48109">
    <property type="entry name" value="DIHYDROOROTATE DEHYDROGENASE (QUINONE), MITOCHONDRIAL-RELATED"/>
    <property type="match status" value="1"/>
</dbReference>
<dbReference type="Pfam" id="PF01180">
    <property type="entry name" value="DHO_dh"/>
    <property type="match status" value="1"/>
</dbReference>
<feature type="binding site" evidence="9">
    <location>
        <position position="190"/>
    </location>
    <ligand>
        <name>FMN</name>
        <dbReference type="ChEBI" id="CHEBI:58210"/>
    </ligand>
</feature>
<dbReference type="PROSITE" id="PS00912">
    <property type="entry name" value="DHODEHASE_2"/>
    <property type="match status" value="1"/>
</dbReference>
<feature type="binding site" evidence="9">
    <location>
        <position position="216"/>
    </location>
    <ligand>
        <name>FMN</name>
        <dbReference type="ChEBI" id="CHEBI:58210"/>
    </ligand>
</feature>
<dbReference type="GO" id="GO:0006207">
    <property type="term" value="P:'de novo' pyrimidine nucleobase biosynthetic process"/>
    <property type="evidence" value="ECO:0007669"/>
    <property type="project" value="InterPro"/>
</dbReference>
<keyword evidence="6 9" id="KW-0288">FMN</keyword>
<comment type="similarity">
    <text evidence="3 9">Belongs to the dihydroorotate dehydrogenase family. Type 1 subfamily.</text>
</comment>
<dbReference type="InterPro" id="IPR049622">
    <property type="entry name" value="Dihydroorotate_DH_I"/>
</dbReference>
<dbReference type="InterPro" id="IPR050074">
    <property type="entry name" value="DHO_dehydrogenase"/>
</dbReference>
<dbReference type="InterPro" id="IPR005720">
    <property type="entry name" value="Dihydroorotate_DH_cat"/>
</dbReference>
<comment type="pathway">
    <text evidence="2 9">Pyrimidine metabolism; UMP biosynthesis via de novo pathway.</text>
</comment>
<feature type="binding site" evidence="9">
    <location>
        <position position="20"/>
    </location>
    <ligand>
        <name>FMN</name>
        <dbReference type="ChEBI" id="CHEBI:58210"/>
    </ligand>
</feature>
<comment type="catalytic activity">
    <reaction evidence="9">
        <text>(S)-dihydroorotate + A = orotate + AH2</text>
        <dbReference type="Rhea" id="RHEA:18073"/>
        <dbReference type="ChEBI" id="CHEBI:13193"/>
        <dbReference type="ChEBI" id="CHEBI:17499"/>
        <dbReference type="ChEBI" id="CHEBI:30839"/>
        <dbReference type="ChEBI" id="CHEBI:30864"/>
    </reaction>
</comment>